<dbReference type="InterPro" id="IPR010982">
    <property type="entry name" value="Lambda_DNA-bd_dom_sf"/>
</dbReference>
<organism evidence="1 2">
    <name type="scientific">Pantoea brenneri</name>
    <dbReference type="NCBI Taxonomy" id="472694"/>
    <lineage>
        <taxon>Bacteria</taxon>
        <taxon>Pseudomonadati</taxon>
        <taxon>Pseudomonadota</taxon>
        <taxon>Gammaproteobacteria</taxon>
        <taxon>Enterobacterales</taxon>
        <taxon>Erwiniaceae</taxon>
        <taxon>Pantoea</taxon>
    </lineage>
</organism>
<evidence type="ECO:0000313" key="2">
    <source>
        <dbReference type="Proteomes" id="UP000566985"/>
    </source>
</evidence>
<sequence>MMELATYRKKAREIESQLLNKLAERGQGTLAKVLDLDDAAVSRMKRPSGKQRHSFFQMMSLALAYLDVVSPESEMAQRLLRIEQLLTKEKAPNCGNSFSALCTNHTGSTYRSNNT</sequence>
<protein>
    <submittedName>
        <fullName evidence="1">Uncharacterized protein</fullName>
    </submittedName>
</protein>
<dbReference type="Pfam" id="PF05269">
    <property type="entry name" value="Phage_CII"/>
    <property type="match status" value="1"/>
</dbReference>
<comment type="caution">
    <text evidence="1">The sequence shown here is derived from an EMBL/GenBank/DDBJ whole genome shotgun (WGS) entry which is preliminary data.</text>
</comment>
<dbReference type="Proteomes" id="UP000566985">
    <property type="component" value="Unassembled WGS sequence"/>
</dbReference>
<gene>
    <name evidence="1" type="ORF">HU668_14920</name>
</gene>
<evidence type="ECO:0000313" key="1">
    <source>
        <dbReference type="EMBL" id="NUY97745.1"/>
    </source>
</evidence>
<dbReference type="AlphaFoldDB" id="A0A7Y6NFS4"/>
<reference evidence="1 2" key="1">
    <citation type="submission" date="2020-05" db="EMBL/GenBank/DDBJ databases">
        <title>Whole Genome Sequences of Enterobacteriales Associated with the International Space Station.</title>
        <authorList>
            <person name="Bharadwaj A."/>
            <person name="Daudu R."/>
            <person name="Singh N."/>
            <person name="Wood J."/>
            <person name="Debieu M."/>
            <person name="Mason C."/>
            <person name="Wang C."/>
            <person name="Venkateswaran K."/>
        </authorList>
    </citation>
    <scope>NUCLEOTIDE SEQUENCE [LARGE SCALE GENOMIC DNA]</scope>
    <source>
        <strain evidence="1 2">IF5SW-B1</strain>
    </source>
</reference>
<dbReference type="EMBL" id="JABWPM010000017">
    <property type="protein sequence ID" value="NUY97745.1"/>
    <property type="molecule type" value="Genomic_DNA"/>
</dbReference>
<dbReference type="RefSeq" id="WP_084227802.1">
    <property type="nucleotide sequence ID" value="NZ_JABWPE010000018.1"/>
</dbReference>
<dbReference type="SUPFAM" id="SSF47413">
    <property type="entry name" value="lambda repressor-like DNA-binding domains"/>
    <property type="match status" value="1"/>
</dbReference>
<dbReference type="GO" id="GO:0006355">
    <property type="term" value="P:regulation of DNA-templated transcription"/>
    <property type="evidence" value="ECO:0007669"/>
    <property type="project" value="InterPro"/>
</dbReference>
<dbReference type="Gene3D" id="1.10.260.40">
    <property type="entry name" value="lambda repressor-like DNA-binding domains"/>
    <property type="match status" value="1"/>
</dbReference>
<dbReference type="InterPro" id="IPR007933">
    <property type="entry name" value="Transcrpt_activ_CII"/>
</dbReference>
<dbReference type="GeneID" id="57346499"/>
<name>A0A7Y6NFS4_9GAMM</name>
<accession>A0A7Y6NFS4</accession>
<dbReference type="GO" id="GO:0003677">
    <property type="term" value="F:DNA binding"/>
    <property type="evidence" value="ECO:0007669"/>
    <property type="project" value="InterPro"/>
</dbReference>
<proteinExistence type="predicted"/>